<name>A0ABY5BNG7_9LACO</name>
<reference evidence="1" key="1">
    <citation type="submission" date="2022-05" db="EMBL/GenBank/DDBJ databases">
        <authorList>
            <person name="Oliphant S.A."/>
            <person name="Watson-Haigh N.S."/>
            <person name="Sumby K.M."/>
            <person name="Gardner J.M."/>
            <person name="Jiranek V."/>
        </authorList>
    </citation>
    <scope>NUCLEOTIDE SEQUENCE</scope>
    <source>
        <strain evidence="1">KI16_H9</strain>
    </source>
</reference>
<dbReference type="Proteomes" id="UP001056707">
    <property type="component" value="Chromosome"/>
</dbReference>
<protein>
    <submittedName>
        <fullName evidence="1">Uncharacterized protein</fullName>
    </submittedName>
</protein>
<dbReference type="RefSeq" id="WP_252749919.1">
    <property type="nucleotide sequence ID" value="NZ_CP097116.1"/>
</dbReference>
<accession>A0ABY5BNG7</accession>
<evidence type="ECO:0000313" key="2">
    <source>
        <dbReference type="Proteomes" id="UP001056707"/>
    </source>
</evidence>
<dbReference type="EMBL" id="CP097116">
    <property type="protein sequence ID" value="USS85024.1"/>
    <property type="molecule type" value="Genomic_DNA"/>
</dbReference>
<evidence type="ECO:0000313" key="1">
    <source>
        <dbReference type="EMBL" id="USS85024.1"/>
    </source>
</evidence>
<proteinExistence type="predicted"/>
<gene>
    <name evidence="1" type="ORF">M3M35_06970</name>
</gene>
<keyword evidence="2" id="KW-1185">Reference proteome</keyword>
<organism evidence="1 2">
    <name type="scientific">Fructilactobacillus myrtifloralis</name>
    <dbReference type="NCBI Taxonomy" id="2940301"/>
    <lineage>
        <taxon>Bacteria</taxon>
        <taxon>Bacillati</taxon>
        <taxon>Bacillota</taxon>
        <taxon>Bacilli</taxon>
        <taxon>Lactobacillales</taxon>
        <taxon>Lactobacillaceae</taxon>
        <taxon>Fructilactobacillus</taxon>
    </lineage>
</organism>
<sequence>MSRLKDRIAESDVLSITERLTDLLVEVDSLIDALFEPLTEVALFQALKSLSDFLTSLTAAEVLVLIEACFDKNVEVEALSLW</sequence>